<dbReference type="RefSeq" id="WP_090756330.1">
    <property type="nucleotide sequence ID" value="NZ_FNGE01000010.1"/>
</dbReference>
<evidence type="ECO:0000313" key="2">
    <source>
        <dbReference type="EMBL" id="SDL43182.1"/>
    </source>
</evidence>
<feature type="domain" description="Beta-lactamase-related" evidence="1">
    <location>
        <begin position="7"/>
        <end position="85"/>
    </location>
</feature>
<sequence length="97" mass="10481">MIWEGHPWPVDAAELAVGNSAVMAMTPQPVAHHALRALDGEVFLNKTGATNGFGSYVAMIPSERIGVVVLTNRNHPNPVRAEATLELINQVLEQADR</sequence>
<dbReference type="SUPFAM" id="SSF56601">
    <property type="entry name" value="beta-lactamase/transpeptidase-like"/>
    <property type="match status" value="1"/>
</dbReference>
<dbReference type="EMBL" id="FNGE01000010">
    <property type="protein sequence ID" value="SDL43182.1"/>
    <property type="molecule type" value="Genomic_DNA"/>
</dbReference>
<dbReference type="STRING" id="525640.SAMN04487971_110116"/>
<organism evidence="2 3">
    <name type="scientific">Paracoccus chinensis</name>
    <dbReference type="NCBI Taxonomy" id="525640"/>
    <lineage>
        <taxon>Bacteria</taxon>
        <taxon>Pseudomonadati</taxon>
        <taxon>Pseudomonadota</taxon>
        <taxon>Alphaproteobacteria</taxon>
        <taxon>Rhodobacterales</taxon>
        <taxon>Paracoccaceae</taxon>
        <taxon>Paracoccus</taxon>
    </lineage>
</organism>
<protein>
    <submittedName>
        <fullName evidence="2">Beta-lactamase</fullName>
    </submittedName>
</protein>
<dbReference type="Gene3D" id="3.40.710.10">
    <property type="entry name" value="DD-peptidase/beta-lactamase superfamily"/>
    <property type="match status" value="1"/>
</dbReference>
<reference evidence="3" key="1">
    <citation type="submission" date="2016-10" db="EMBL/GenBank/DDBJ databases">
        <authorList>
            <person name="Varghese N."/>
            <person name="Submissions S."/>
        </authorList>
    </citation>
    <scope>NUCLEOTIDE SEQUENCE [LARGE SCALE GENOMIC DNA]</scope>
    <source>
        <strain evidence="3">CGMCC 1.7655</strain>
    </source>
</reference>
<dbReference type="AlphaFoldDB" id="A0A1G9K0H3"/>
<dbReference type="Pfam" id="PF00144">
    <property type="entry name" value="Beta-lactamase"/>
    <property type="match status" value="1"/>
</dbReference>
<dbReference type="InterPro" id="IPR001466">
    <property type="entry name" value="Beta-lactam-related"/>
</dbReference>
<dbReference type="Proteomes" id="UP000199555">
    <property type="component" value="Unassembled WGS sequence"/>
</dbReference>
<accession>A0A1G9K0H3</accession>
<evidence type="ECO:0000259" key="1">
    <source>
        <dbReference type="Pfam" id="PF00144"/>
    </source>
</evidence>
<proteinExistence type="predicted"/>
<keyword evidence="3" id="KW-1185">Reference proteome</keyword>
<gene>
    <name evidence="2" type="ORF">SAMN04487971_110116</name>
</gene>
<dbReference type="OrthoDB" id="7791015at2"/>
<evidence type="ECO:0000313" key="3">
    <source>
        <dbReference type="Proteomes" id="UP000199555"/>
    </source>
</evidence>
<dbReference type="InterPro" id="IPR012338">
    <property type="entry name" value="Beta-lactam/transpept-like"/>
</dbReference>
<name>A0A1G9K0H3_9RHOB</name>